<dbReference type="AlphaFoldDB" id="A0A1I7I2P7"/>
<reference evidence="3" key="1">
    <citation type="submission" date="2016-10" db="EMBL/GenBank/DDBJ databases">
        <authorList>
            <person name="Varghese N."/>
        </authorList>
    </citation>
    <scope>NUCLEOTIDE SEQUENCE [LARGE SCALE GENOMIC DNA]</scope>
    <source>
        <strain evidence="3">DSM 18820</strain>
    </source>
</reference>
<evidence type="ECO:0000256" key="1">
    <source>
        <dbReference type="SAM" id="Phobius"/>
    </source>
</evidence>
<feature type="transmembrane region" description="Helical" evidence="1">
    <location>
        <begin position="22"/>
        <end position="43"/>
    </location>
</feature>
<evidence type="ECO:0000313" key="3">
    <source>
        <dbReference type="Proteomes" id="UP000182491"/>
    </source>
</evidence>
<evidence type="ECO:0000313" key="2">
    <source>
        <dbReference type="EMBL" id="SFU67202.1"/>
    </source>
</evidence>
<dbReference type="Proteomes" id="UP000182491">
    <property type="component" value="Unassembled WGS sequence"/>
</dbReference>
<protein>
    <submittedName>
        <fullName evidence="2">Uncharacterized membrane protein YGL010W</fullName>
    </submittedName>
</protein>
<dbReference type="Pfam" id="PF06127">
    <property type="entry name" value="Mpo1-like"/>
    <property type="match status" value="1"/>
</dbReference>
<keyword evidence="1" id="KW-0812">Transmembrane</keyword>
<sequence length="160" mass="18186">MRTIQQWFDAYGESHQNHTNKLIHWVCVPLIFFSIIGLLASIPSEPLKALFPLPMRPFVHFGTVVILLGLLFYLRLSVTMFLGMALICAVVLWGVHVVAAAFTTPLWLICLVVFVLAWIGQFYGHKVEGKKPSFLKDLQFLLIGPAWLLGFIYRKLGIPY</sequence>
<dbReference type="STRING" id="388950.GCA_001611675_01676"/>
<dbReference type="PANTHER" id="PTHR28026">
    <property type="entry name" value="DUF962 DOMAIN PROTEIN (AFU_ORTHOLOGUE AFUA_8G05310)"/>
    <property type="match status" value="1"/>
</dbReference>
<dbReference type="OrthoDB" id="5515308at2"/>
<dbReference type="GO" id="GO:0016020">
    <property type="term" value="C:membrane"/>
    <property type="evidence" value="ECO:0007669"/>
    <property type="project" value="GOC"/>
</dbReference>
<keyword evidence="1" id="KW-0472">Membrane</keyword>
<feature type="transmembrane region" description="Helical" evidence="1">
    <location>
        <begin position="135"/>
        <end position="153"/>
    </location>
</feature>
<keyword evidence="3" id="KW-1185">Reference proteome</keyword>
<dbReference type="InterPro" id="IPR009305">
    <property type="entry name" value="Mpo1-like"/>
</dbReference>
<gene>
    <name evidence="2" type="ORF">SAMN04487941_1867</name>
</gene>
<accession>A0A1I7I2P7</accession>
<dbReference type="PANTHER" id="PTHR28026:SF9">
    <property type="entry name" value="2-HYDROXY-PALMITIC ACID DIOXYGENASE MPO1"/>
    <property type="match status" value="1"/>
</dbReference>
<organism evidence="2 3">
    <name type="scientific">Pontibacter akesuensis</name>
    <dbReference type="NCBI Taxonomy" id="388950"/>
    <lineage>
        <taxon>Bacteria</taxon>
        <taxon>Pseudomonadati</taxon>
        <taxon>Bacteroidota</taxon>
        <taxon>Cytophagia</taxon>
        <taxon>Cytophagales</taxon>
        <taxon>Hymenobacteraceae</taxon>
        <taxon>Pontibacter</taxon>
    </lineage>
</organism>
<dbReference type="RefSeq" id="WP_068837719.1">
    <property type="nucleotide sequence ID" value="NZ_BMXC01000002.1"/>
</dbReference>
<dbReference type="EMBL" id="FPCA01000002">
    <property type="protein sequence ID" value="SFU67202.1"/>
    <property type="molecule type" value="Genomic_DNA"/>
</dbReference>
<dbReference type="GO" id="GO:0046521">
    <property type="term" value="P:sphingoid catabolic process"/>
    <property type="evidence" value="ECO:0007669"/>
    <property type="project" value="TreeGrafter"/>
</dbReference>
<keyword evidence="1" id="KW-1133">Transmembrane helix</keyword>
<proteinExistence type="predicted"/>
<feature type="transmembrane region" description="Helical" evidence="1">
    <location>
        <begin position="105"/>
        <end position="123"/>
    </location>
</feature>
<name>A0A1I7I2P7_9BACT</name>
<feature type="transmembrane region" description="Helical" evidence="1">
    <location>
        <begin position="81"/>
        <end position="99"/>
    </location>
</feature>